<evidence type="ECO:0000313" key="2">
    <source>
        <dbReference type="Proteomes" id="UP000230233"/>
    </source>
</evidence>
<reference evidence="2" key="1">
    <citation type="submission" date="2017-10" db="EMBL/GenBank/DDBJ databases">
        <title>Rapid genome shrinkage in a self-fertile nematode reveals novel sperm competition proteins.</title>
        <authorList>
            <person name="Yin D."/>
            <person name="Schwarz E.M."/>
            <person name="Thomas C.G."/>
            <person name="Felde R.L."/>
            <person name="Korf I.F."/>
            <person name="Cutter A.D."/>
            <person name="Schartner C.M."/>
            <person name="Ralston E.J."/>
            <person name="Meyer B.J."/>
            <person name="Haag E.S."/>
        </authorList>
    </citation>
    <scope>NUCLEOTIDE SEQUENCE [LARGE SCALE GENOMIC DNA]</scope>
    <source>
        <strain evidence="2">JU1422</strain>
    </source>
</reference>
<accession>A0A2G5TH25</accession>
<keyword evidence="2" id="KW-1185">Reference proteome</keyword>
<dbReference type="Proteomes" id="UP000230233">
    <property type="component" value="Chromosome V"/>
</dbReference>
<proteinExistence type="predicted"/>
<dbReference type="AlphaFoldDB" id="A0A2G5TH25"/>
<evidence type="ECO:0000313" key="1">
    <source>
        <dbReference type="EMBL" id="PIC26594.1"/>
    </source>
</evidence>
<comment type="caution">
    <text evidence="1">The sequence shown here is derived from an EMBL/GenBank/DDBJ whole genome shotgun (WGS) entry which is preliminary data.</text>
</comment>
<sequence length="118" mass="13911">MNQRLRLSEILTNVSSIIYQSQLNKEFGGLFQAVFVNSCTSKKKDTWQKQKSTKSHQQYPIQENFRQNEAVENAVSYVAAIFLHNNFRLRHLRTYHFDTENEILVNCKKRSKSSTHLM</sequence>
<dbReference type="EMBL" id="PDUG01000005">
    <property type="protein sequence ID" value="PIC26594.1"/>
    <property type="molecule type" value="Genomic_DNA"/>
</dbReference>
<protein>
    <submittedName>
        <fullName evidence="1">Uncharacterized protein</fullName>
    </submittedName>
</protein>
<organism evidence="1 2">
    <name type="scientific">Caenorhabditis nigoni</name>
    <dbReference type="NCBI Taxonomy" id="1611254"/>
    <lineage>
        <taxon>Eukaryota</taxon>
        <taxon>Metazoa</taxon>
        <taxon>Ecdysozoa</taxon>
        <taxon>Nematoda</taxon>
        <taxon>Chromadorea</taxon>
        <taxon>Rhabditida</taxon>
        <taxon>Rhabditina</taxon>
        <taxon>Rhabditomorpha</taxon>
        <taxon>Rhabditoidea</taxon>
        <taxon>Rhabditidae</taxon>
        <taxon>Peloderinae</taxon>
        <taxon>Caenorhabditis</taxon>
    </lineage>
</organism>
<gene>
    <name evidence="1" type="primary">Cnig_chr_V.g19124</name>
    <name evidence="1" type="ORF">B9Z55_019124</name>
</gene>
<name>A0A2G5TH25_9PELO</name>